<evidence type="ECO:0000259" key="9">
    <source>
        <dbReference type="PROSITE" id="PS51194"/>
    </source>
</evidence>
<dbReference type="OMA" id="CRWQFLL"/>
<dbReference type="EMBL" id="CP041722">
    <property type="protein sequence ID" value="QEX38882.1"/>
    <property type="molecule type" value="Genomic_DNA"/>
</dbReference>
<dbReference type="GO" id="GO:0009378">
    <property type="term" value="F:four-way junction helicase activity"/>
    <property type="evidence" value="ECO:0007669"/>
    <property type="project" value="TreeGrafter"/>
</dbReference>
<dbReference type="InterPro" id="IPR014001">
    <property type="entry name" value="Helicase_ATP-bd"/>
</dbReference>
<reference evidence="12 14" key="2">
    <citation type="journal article" date="2019" name="Sci. Transl. Med.">
        <title>Quorum sensing between bacterial species on the skin protects against epidermal injury in atopic dermatitis.</title>
        <authorList>
            <person name="Williams M.R."/>
        </authorList>
    </citation>
    <scope>NUCLEOTIDE SEQUENCE [LARGE SCALE GENOMIC DNA]</scope>
    <source>
        <strain evidence="12 14">E7</strain>
    </source>
</reference>
<dbReference type="PANTHER" id="PTHR13710:SF84">
    <property type="entry name" value="ATP-DEPENDENT DNA HELICASE RECS-RELATED"/>
    <property type="match status" value="1"/>
</dbReference>
<dbReference type="NCBIfam" id="TIGR00614">
    <property type="entry name" value="recQ_fam"/>
    <property type="match status" value="1"/>
</dbReference>
<dbReference type="GO" id="GO:0016787">
    <property type="term" value="F:hydrolase activity"/>
    <property type="evidence" value="ECO:0007669"/>
    <property type="project" value="UniProtKB-KW"/>
</dbReference>
<dbReference type="Proteomes" id="UP000070063">
    <property type="component" value="Unassembled WGS sequence"/>
</dbReference>
<dbReference type="PROSITE" id="PS51192">
    <property type="entry name" value="HELICASE_ATP_BIND_1"/>
    <property type="match status" value="1"/>
</dbReference>
<keyword evidence="4" id="KW-0067">ATP-binding</keyword>
<dbReference type="SMART" id="SM00487">
    <property type="entry name" value="DEXDc"/>
    <property type="match status" value="1"/>
</dbReference>
<keyword evidence="2" id="KW-0378">Hydrolase</keyword>
<keyword evidence="3 12" id="KW-0347">Helicase</keyword>
<dbReference type="InterPro" id="IPR011545">
    <property type="entry name" value="DEAD/DEAH_box_helicase_dom"/>
</dbReference>
<accession>A0A133Q2T4</accession>
<reference evidence="10 13" key="1">
    <citation type="submission" date="2016-01" db="EMBL/GenBank/DDBJ databases">
        <authorList>
            <person name="Mitreva M."/>
            <person name="Pepin K.H."/>
            <person name="Mihindukulasuriya K.A."/>
            <person name="Fulton R."/>
            <person name="Fronick C."/>
            <person name="O'Laughlin M."/>
            <person name="Miner T."/>
            <person name="Herter B."/>
            <person name="Rosa B.A."/>
            <person name="Cordes M."/>
            <person name="Tomlinson C."/>
            <person name="Wollam A."/>
            <person name="Palsikar V.B."/>
            <person name="Mardis E.R."/>
            <person name="Wilson R.K."/>
        </authorList>
    </citation>
    <scope>NUCLEOTIDE SEQUENCE [LARGE SCALE GENOMIC DNA]</scope>
    <source>
        <strain evidence="10 13">MJR7738</strain>
    </source>
</reference>
<dbReference type="InterPro" id="IPR002464">
    <property type="entry name" value="DNA/RNA_helicase_DEAH_CS"/>
</dbReference>
<evidence type="ECO:0000313" key="13">
    <source>
        <dbReference type="Proteomes" id="UP000070063"/>
    </source>
</evidence>
<evidence type="ECO:0000313" key="12">
    <source>
        <dbReference type="EMBL" id="TBW72235.1"/>
    </source>
</evidence>
<dbReference type="GO" id="GO:0030894">
    <property type="term" value="C:replisome"/>
    <property type="evidence" value="ECO:0007669"/>
    <property type="project" value="TreeGrafter"/>
</dbReference>
<keyword evidence="1" id="KW-0547">Nucleotide-binding</keyword>
<dbReference type="GeneID" id="58089717"/>
<evidence type="ECO:0000313" key="11">
    <source>
        <dbReference type="EMBL" id="QEX38882.1"/>
    </source>
</evidence>
<dbReference type="eggNOG" id="COG0514">
    <property type="taxonomic scope" value="Bacteria"/>
</dbReference>
<organism evidence="12 14">
    <name type="scientific">Staphylococcus lugdunensis</name>
    <dbReference type="NCBI Taxonomy" id="28035"/>
    <lineage>
        <taxon>Bacteria</taxon>
        <taxon>Bacillati</taxon>
        <taxon>Bacillota</taxon>
        <taxon>Bacilli</taxon>
        <taxon>Bacillales</taxon>
        <taxon>Staphylococcaceae</taxon>
        <taxon>Staphylococcus</taxon>
    </lineage>
</organism>
<feature type="domain" description="Helicase ATP-binding" evidence="8">
    <location>
        <begin position="23"/>
        <end position="190"/>
    </location>
</feature>
<dbReference type="RefSeq" id="WP_002459069.1">
    <property type="nucleotide sequence ID" value="NZ_AP021848.1"/>
</dbReference>
<dbReference type="Proteomes" id="UP000325462">
    <property type="component" value="Chromosome"/>
</dbReference>
<evidence type="ECO:0000256" key="2">
    <source>
        <dbReference type="ARBA" id="ARBA00022801"/>
    </source>
</evidence>
<evidence type="ECO:0000313" key="10">
    <source>
        <dbReference type="EMBL" id="KXA37176.1"/>
    </source>
</evidence>
<dbReference type="GO" id="GO:0005524">
    <property type="term" value="F:ATP binding"/>
    <property type="evidence" value="ECO:0007669"/>
    <property type="project" value="UniProtKB-KW"/>
</dbReference>
<dbReference type="GO" id="GO:0043138">
    <property type="term" value="F:3'-5' DNA helicase activity"/>
    <property type="evidence" value="ECO:0007669"/>
    <property type="project" value="TreeGrafter"/>
</dbReference>
<proteinExistence type="predicted"/>
<dbReference type="EMBL" id="LRQI01000078">
    <property type="protein sequence ID" value="KXA37176.1"/>
    <property type="molecule type" value="Genomic_DNA"/>
</dbReference>
<dbReference type="Pfam" id="PF00271">
    <property type="entry name" value="Helicase_C"/>
    <property type="match status" value="1"/>
</dbReference>
<dbReference type="GO" id="GO:0003677">
    <property type="term" value="F:DNA binding"/>
    <property type="evidence" value="ECO:0007669"/>
    <property type="project" value="UniProtKB-KW"/>
</dbReference>
<dbReference type="Gene3D" id="3.40.50.300">
    <property type="entry name" value="P-loop containing nucleotide triphosphate hydrolases"/>
    <property type="match status" value="2"/>
</dbReference>
<dbReference type="AlphaFoldDB" id="A0A133Q2T4"/>
<dbReference type="STRING" id="28035.B6N84_06870"/>
<keyword evidence="5" id="KW-0238">DNA-binding</keyword>
<evidence type="ECO:0000256" key="6">
    <source>
        <dbReference type="ARBA" id="ARBA00044535"/>
    </source>
</evidence>
<protein>
    <recommendedName>
        <fullName evidence="6">ATP-dependent DNA helicase RecQ</fullName>
    </recommendedName>
    <alternativeName>
        <fullName evidence="7">DNA 3'-5' helicase RecQ</fullName>
    </alternativeName>
</protein>
<dbReference type="InterPro" id="IPR001650">
    <property type="entry name" value="Helicase_C-like"/>
</dbReference>
<evidence type="ECO:0000313" key="15">
    <source>
        <dbReference type="Proteomes" id="UP000325462"/>
    </source>
</evidence>
<evidence type="ECO:0000256" key="5">
    <source>
        <dbReference type="ARBA" id="ARBA00023125"/>
    </source>
</evidence>
<sequence>MLEDKLKSWFGFDNFKAGQKEIIKSVLDSNHTLGILPTGSGKSLCYQMATYELQQSTLIISPLISLMDDQVAQLKMSGEQSVAYIHSGMDDNEKNWNMKRLAKSRFIFLSPEFILQPQNFKLISTIDFGLIVLDEAHCISEWGYDFRPHYALISKITNYYKNATILALTATAPPHLEQDLNQLLNVSFHVIKTHMNRPNISFQHINFRNDQEKMNWLMHYIEQSGPTIIYVSSKKMCVELAKTIYKHGYLTGIYHGDLSYQERQTVQQQFINNDIPVIVATSAFGMGVNKKDIRTVIHFHLSTSPSSYLQEIGRAGRDQQPSQAISLFQPDDRYLLETILFADMILPYDIDCYELGANIEPLKQDILEILHSHFTYAQLKQIFQIAQERKQLALNRMLSYSQLDQCRRKYLLEFFGEVPDIPSICCDHDTDIKPLKIYNRKKVKRQMSYEDKLKNLFLS</sequence>
<dbReference type="Pfam" id="PF00270">
    <property type="entry name" value="DEAD"/>
    <property type="match status" value="1"/>
</dbReference>
<gene>
    <name evidence="12" type="ORF">EQ812_08130</name>
    <name evidence="11" type="ORF">FO454_08305</name>
    <name evidence="10" type="ORF">HMPREF3225_01849</name>
</gene>
<evidence type="ECO:0000256" key="1">
    <source>
        <dbReference type="ARBA" id="ARBA00022741"/>
    </source>
</evidence>
<dbReference type="InterPro" id="IPR027417">
    <property type="entry name" value="P-loop_NTPase"/>
</dbReference>
<dbReference type="GO" id="GO:0005737">
    <property type="term" value="C:cytoplasm"/>
    <property type="evidence" value="ECO:0007669"/>
    <property type="project" value="TreeGrafter"/>
</dbReference>
<dbReference type="GO" id="GO:0006310">
    <property type="term" value="P:DNA recombination"/>
    <property type="evidence" value="ECO:0007669"/>
    <property type="project" value="InterPro"/>
</dbReference>
<dbReference type="Proteomes" id="UP000293637">
    <property type="component" value="Unassembled WGS sequence"/>
</dbReference>
<dbReference type="GO" id="GO:0043590">
    <property type="term" value="C:bacterial nucleoid"/>
    <property type="evidence" value="ECO:0007669"/>
    <property type="project" value="TreeGrafter"/>
</dbReference>
<dbReference type="InterPro" id="IPR004589">
    <property type="entry name" value="DNA_helicase_ATP-dep_RecQ"/>
</dbReference>
<dbReference type="SUPFAM" id="SSF52540">
    <property type="entry name" value="P-loop containing nucleoside triphosphate hydrolases"/>
    <property type="match status" value="1"/>
</dbReference>
<evidence type="ECO:0000259" key="8">
    <source>
        <dbReference type="PROSITE" id="PS51192"/>
    </source>
</evidence>
<reference evidence="11 15" key="3">
    <citation type="submission" date="2019-07" db="EMBL/GenBank/DDBJ databases">
        <title>Comparative genome analysis of staphylococcus lugdunensis shows clonal complex-dependent diversity of the putative virulence factor, ess/type vii locus.</title>
        <authorList>
            <person name="Lebeurre J."/>
            <person name="Dahyot S."/>
            <person name="Diene S."/>
            <person name="Paulay A."/>
            <person name="Aubourg M."/>
            <person name="Argemi X."/>
            <person name="Giard J.-C."/>
            <person name="Tournier I."/>
            <person name="Francois P."/>
            <person name="Pestel-Caron M."/>
        </authorList>
    </citation>
    <scope>NUCLEOTIDE SEQUENCE [LARGE SCALE GENOMIC DNA]</scope>
    <source>
        <strain evidence="11 15">SL13</strain>
    </source>
</reference>
<feature type="domain" description="Helicase C-terminal" evidence="9">
    <location>
        <begin position="213"/>
        <end position="370"/>
    </location>
</feature>
<dbReference type="Pfam" id="PF16124">
    <property type="entry name" value="RecQ_Zn_bind"/>
    <property type="match status" value="1"/>
</dbReference>
<dbReference type="EMBL" id="SCHB01000004">
    <property type="protein sequence ID" value="TBW72235.1"/>
    <property type="molecule type" value="Genomic_DNA"/>
</dbReference>
<dbReference type="InterPro" id="IPR032284">
    <property type="entry name" value="RecQ_Zn-bd"/>
</dbReference>
<dbReference type="GO" id="GO:0006281">
    <property type="term" value="P:DNA repair"/>
    <property type="evidence" value="ECO:0007669"/>
    <property type="project" value="TreeGrafter"/>
</dbReference>
<keyword evidence="15" id="KW-1185">Reference proteome</keyword>
<dbReference type="PANTHER" id="PTHR13710">
    <property type="entry name" value="DNA HELICASE RECQ FAMILY MEMBER"/>
    <property type="match status" value="1"/>
</dbReference>
<evidence type="ECO:0000256" key="7">
    <source>
        <dbReference type="ARBA" id="ARBA00044550"/>
    </source>
</evidence>
<evidence type="ECO:0000313" key="14">
    <source>
        <dbReference type="Proteomes" id="UP000293637"/>
    </source>
</evidence>
<dbReference type="PROSITE" id="PS51194">
    <property type="entry name" value="HELICASE_CTER"/>
    <property type="match status" value="1"/>
</dbReference>
<evidence type="ECO:0000256" key="4">
    <source>
        <dbReference type="ARBA" id="ARBA00022840"/>
    </source>
</evidence>
<dbReference type="CDD" id="cd17920">
    <property type="entry name" value="DEXHc_RecQ"/>
    <property type="match status" value="1"/>
</dbReference>
<name>A0A133Q2T4_STALU</name>
<dbReference type="SMART" id="SM00490">
    <property type="entry name" value="HELICc"/>
    <property type="match status" value="1"/>
</dbReference>
<dbReference type="PROSITE" id="PS00690">
    <property type="entry name" value="DEAH_ATP_HELICASE"/>
    <property type="match status" value="1"/>
</dbReference>
<evidence type="ECO:0000256" key="3">
    <source>
        <dbReference type="ARBA" id="ARBA00022806"/>
    </source>
</evidence>